<protein>
    <submittedName>
        <fullName evidence="2">Uncharacterized protein</fullName>
    </submittedName>
</protein>
<dbReference type="OrthoDB" id="348121at2759"/>
<dbReference type="AlphaFoldDB" id="U6KFK8"/>
<dbReference type="Proteomes" id="UP000030744">
    <property type="component" value="Unassembled WGS sequence"/>
</dbReference>
<evidence type="ECO:0000313" key="2">
    <source>
        <dbReference type="EMBL" id="CDJ34258.1"/>
    </source>
</evidence>
<name>U6KFK8_9EIME</name>
<evidence type="ECO:0000256" key="1">
    <source>
        <dbReference type="SAM" id="MobiDB-lite"/>
    </source>
</evidence>
<dbReference type="RefSeq" id="XP_013356821.1">
    <property type="nucleotide sequence ID" value="XM_013501367.1"/>
</dbReference>
<dbReference type="GeneID" id="25376857"/>
<reference evidence="2" key="2">
    <citation type="submission" date="2013-10" db="EMBL/GenBank/DDBJ databases">
        <authorList>
            <person name="Aslett M."/>
        </authorList>
    </citation>
    <scope>NUCLEOTIDE SEQUENCE [LARGE SCALE GENOMIC DNA]</scope>
    <source>
        <strain evidence="2">Houghton</strain>
    </source>
</reference>
<feature type="compositionally biased region" description="Low complexity" evidence="1">
    <location>
        <begin position="30"/>
        <end position="40"/>
    </location>
</feature>
<accession>U6KFK8</accession>
<reference evidence="2" key="1">
    <citation type="submission" date="2013-10" db="EMBL/GenBank/DDBJ databases">
        <title>Genomic analysis of the causative agents of coccidiosis in chickens.</title>
        <authorList>
            <person name="Reid A.J."/>
            <person name="Blake D."/>
            <person name="Billington K."/>
            <person name="Browne H."/>
            <person name="Dunn M."/>
            <person name="Hung S."/>
            <person name="Kawahara F."/>
            <person name="Miranda-Saavedra D."/>
            <person name="Mourier T."/>
            <person name="Nagra H."/>
            <person name="Otto T.D."/>
            <person name="Rawlings N."/>
            <person name="Sanchez A."/>
            <person name="Sanders M."/>
            <person name="Subramaniam C."/>
            <person name="Tay Y."/>
            <person name="Dear P."/>
            <person name="Doerig C."/>
            <person name="Gruber A."/>
            <person name="Parkinson J."/>
            <person name="Shirley M."/>
            <person name="Wan K.L."/>
            <person name="Berriman M."/>
            <person name="Tomley F."/>
            <person name="Pain A."/>
        </authorList>
    </citation>
    <scope>NUCLEOTIDE SEQUENCE [LARGE SCALE GENOMIC DNA]</scope>
    <source>
        <strain evidence="2">Houghton</strain>
    </source>
</reference>
<feature type="region of interest" description="Disordered" evidence="1">
    <location>
        <begin position="1"/>
        <end position="40"/>
    </location>
</feature>
<organism evidence="2 3">
    <name type="scientific">Eimeria mitis</name>
    <dbReference type="NCBI Taxonomy" id="44415"/>
    <lineage>
        <taxon>Eukaryota</taxon>
        <taxon>Sar</taxon>
        <taxon>Alveolata</taxon>
        <taxon>Apicomplexa</taxon>
        <taxon>Conoidasida</taxon>
        <taxon>Coccidia</taxon>
        <taxon>Eucoccidiorida</taxon>
        <taxon>Eimeriorina</taxon>
        <taxon>Eimeriidae</taxon>
        <taxon>Eimeria</taxon>
    </lineage>
</organism>
<dbReference type="VEuPathDB" id="ToxoDB:EMH_0019470"/>
<proteinExistence type="predicted"/>
<evidence type="ECO:0000313" key="3">
    <source>
        <dbReference type="Proteomes" id="UP000030744"/>
    </source>
</evidence>
<sequence>MGPPQPLTPRPLAFPNERMATSFKEPVDESLPSSSRDSPGSWQLPLRVTLFQYSGSVVQSAPVEELPTDATVISHFRWLGDLFPGIPPEVLRTHPFYRHPQRQPPPTRRSFTEKMVLFYAKFQKLPNPALTECREIMKKSSLTLEDFEELVSQAERLCGYAIESMPVAGRRPHPLCVLEALGTIFLVLDTLYCAAEVLGENSGKQWWWPWIVSRLEHARFEQTHECSLSIKSKRNSEVAHALSMALEYYRRGIRPPMIMVIGLKEALFCEERISKFKAILWRAWKEDAEKWRESIKPDVAGSK</sequence>
<keyword evidence="3" id="KW-1185">Reference proteome</keyword>
<gene>
    <name evidence="2" type="ORF">EMH_0019470</name>
</gene>
<dbReference type="EMBL" id="HG686325">
    <property type="protein sequence ID" value="CDJ34258.1"/>
    <property type="molecule type" value="Genomic_DNA"/>
</dbReference>